<sequence>MGHQPGLCGWAPARQHRHGCAGPRDSSKPKGPNPSSEQKGFRSHQKCSPSRVSQWTRISKSRLHLSATAMDGSTVCLDVDSKGYLVTNACKCLEGDTRASGSHWSKAPRCD</sequence>
<organism evidence="2 3">
    <name type="scientific">Punica granatum</name>
    <name type="common">Pomegranate</name>
    <dbReference type="NCBI Taxonomy" id="22663"/>
    <lineage>
        <taxon>Eukaryota</taxon>
        <taxon>Viridiplantae</taxon>
        <taxon>Streptophyta</taxon>
        <taxon>Embryophyta</taxon>
        <taxon>Tracheophyta</taxon>
        <taxon>Spermatophyta</taxon>
        <taxon>Magnoliopsida</taxon>
        <taxon>eudicotyledons</taxon>
        <taxon>Gunneridae</taxon>
        <taxon>Pentapetalae</taxon>
        <taxon>rosids</taxon>
        <taxon>malvids</taxon>
        <taxon>Myrtales</taxon>
        <taxon>Lythraceae</taxon>
        <taxon>Punica</taxon>
    </lineage>
</organism>
<evidence type="ECO:0000256" key="1">
    <source>
        <dbReference type="SAM" id="MobiDB-lite"/>
    </source>
</evidence>
<dbReference type="Proteomes" id="UP000233551">
    <property type="component" value="Unassembled WGS sequence"/>
</dbReference>
<evidence type="ECO:0000313" key="2">
    <source>
        <dbReference type="EMBL" id="PKI77099.1"/>
    </source>
</evidence>
<protein>
    <submittedName>
        <fullName evidence="2">Uncharacterized protein</fullName>
    </submittedName>
</protein>
<accession>A0A2I0L8S3</accession>
<evidence type="ECO:0000313" key="3">
    <source>
        <dbReference type="Proteomes" id="UP000233551"/>
    </source>
</evidence>
<feature type="region of interest" description="Disordered" evidence="1">
    <location>
        <begin position="1"/>
        <end position="54"/>
    </location>
</feature>
<dbReference type="EMBL" id="PGOL01000105">
    <property type="protein sequence ID" value="PKI77099.1"/>
    <property type="molecule type" value="Genomic_DNA"/>
</dbReference>
<keyword evidence="3" id="KW-1185">Reference proteome</keyword>
<proteinExistence type="predicted"/>
<reference evidence="2 3" key="1">
    <citation type="submission" date="2017-11" db="EMBL/GenBank/DDBJ databases">
        <title>De-novo sequencing of pomegranate (Punica granatum L.) genome.</title>
        <authorList>
            <person name="Akparov Z."/>
            <person name="Amiraslanov A."/>
            <person name="Hajiyeva S."/>
            <person name="Abbasov M."/>
            <person name="Kaur K."/>
            <person name="Hamwieh A."/>
            <person name="Solovyev V."/>
            <person name="Salamov A."/>
            <person name="Braich B."/>
            <person name="Kosarev P."/>
            <person name="Mahmoud A."/>
            <person name="Hajiyev E."/>
            <person name="Babayeva S."/>
            <person name="Izzatullayeva V."/>
            <person name="Mammadov A."/>
            <person name="Mammadov A."/>
            <person name="Sharifova S."/>
            <person name="Ojaghi J."/>
            <person name="Eynullazada K."/>
            <person name="Bayramov B."/>
            <person name="Abdulazimova A."/>
            <person name="Shahmuradov I."/>
        </authorList>
    </citation>
    <scope>NUCLEOTIDE SEQUENCE [LARGE SCALE GENOMIC DNA]</scope>
    <source>
        <strain evidence="3">cv. AG2017</strain>
        <tissue evidence="2">Leaf</tissue>
    </source>
</reference>
<name>A0A2I0L8S3_PUNGR</name>
<comment type="caution">
    <text evidence="2">The sequence shown here is derived from an EMBL/GenBank/DDBJ whole genome shotgun (WGS) entry which is preliminary data.</text>
</comment>
<gene>
    <name evidence="2" type="ORF">CRG98_002602</name>
</gene>
<dbReference type="AlphaFoldDB" id="A0A2I0L8S3"/>